<evidence type="ECO:0000313" key="4">
    <source>
        <dbReference type="Proteomes" id="UP000553776"/>
    </source>
</evidence>
<dbReference type="EMBL" id="JACJVR010000060">
    <property type="protein sequence ID" value="MBB6692865.1"/>
    <property type="molecule type" value="Genomic_DNA"/>
</dbReference>
<dbReference type="Gene3D" id="2.60.120.10">
    <property type="entry name" value="Jelly Rolls"/>
    <property type="match status" value="1"/>
</dbReference>
<evidence type="ECO:0000259" key="1">
    <source>
        <dbReference type="Pfam" id="PF00483"/>
    </source>
</evidence>
<proteinExistence type="predicted"/>
<dbReference type="InterPro" id="IPR011051">
    <property type="entry name" value="RmlC_Cupin_sf"/>
</dbReference>
<dbReference type="Pfam" id="PF01050">
    <property type="entry name" value="MannoseP_isomer"/>
    <property type="match status" value="1"/>
</dbReference>
<reference evidence="3 4" key="1">
    <citation type="submission" date="2020-08" db="EMBL/GenBank/DDBJ databases">
        <title>Cohnella phylogeny.</title>
        <authorList>
            <person name="Dunlap C."/>
        </authorList>
    </citation>
    <scope>NUCLEOTIDE SEQUENCE [LARGE SCALE GENOMIC DNA]</scope>
    <source>
        <strain evidence="3 4">DSM 25239</strain>
    </source>
</reference>
<dbReference type="Gene3D" id="3.90.550.10">
    <property type="entry name" value="Spore Coat Polysaccharide Biosynthesis Protein SpsA, Chain A"/>
    <property type="match status" value="1"/>
</dbReference>
<organism evidence="3 4">
    <name type="scientific">Cohnella xylanilytica</name>
    <dbReference type="NCBI Taxonomy" id="557555"/>
    <lineage>
        <taxon>Bacteria</taxon>
        <taxon>Bacillati</taxon>
        <taxon>Bacillota</taxon>
        <taxon>Bacilli</taxon>
        <taxon>Bacillales</taxon>
        <taxon>Paenibacillaceae</taxon>
        <taxon>Cohnella</taxon>
    </lineage>
</organism>
<dbReference type="InterPro" id="IPR051161">
    <property type="entry name" value="Mannose-6P_isomerase_type2"/>
</dbReference>
<dbReference type="Proteomes" id="UP000553776">
    <property type="component" value="Unassembled WGS sequence"/>
</dbReference>
<evidence type="ECO:0000313" key="3">
    <source>
        <dbReference type="EMBL" id="MBB6692865.1"/>
    </source>
</evidence>
<dbReference type="SUPFAM" id="SSF53448">
    <property type="entry name" value="Nucleotide-diphospho-sugar transferases"/>
    <property type="match status" value="1"/>
</dbReference>
<feature type="domain" description="Mannose-6-phosphate isomerase type II C-terminal" evidence="2">
    <location>
        <begin position="338"/>
        <end position="444"/>
    </location>
</feature>
<dbReference type="AlphaFoldDB" id="A0A841TXE1"/>
<dbReference type="PANTHER" id="PTHR46390:SF1">
    <property type="entry name" value="MANNOSE-1-PHOSPHATE GUANYLYLTRANSFERASE"/>
    <property type="match status" value="1"/>
</dbReference>
<name>A0A841TXE1_9BACL</name>
<dbReference type="CDD" id="cd02213">
    <property type="entry name" value="cupin_PMI_typeII_C"/>
    <property type="match status" value="1"/>
</dbReference>
<dbReference type="PANTHER" id="PTHR46390">
    <property type="entry name" value="MANNOSE-1-PHOSPHATE GUANYLYLTRANSFERASE"/>
    <property type="match status" value="1"/>
</dbReference>
<dbReference type="InterPro" id="IPR029044">
    <property type="entry name" value="Nucleotide-diphossugar_trans"/>
</dbReference>
<evidence type="ECO:0000259" key="2">
    <source>
        <dbReference type="Pfam" id="PF01050"/>
    </source>
</evidence>
<dbReference type="InterPro" id="IPR001538">
    <property type="entry name" value="Man6P_isomerase-2_C"/>
</dbReference>
<keyword evidence="4" id="KW-1185">Reference proteome</keyword>
<dbReference type="SUPFAM" id="SSF51182">
    <property type="entry name" value="RmlC-like cupins"/>
    <property type="match status" value="1"/>
</dbReference>
<feature type="domain" description="Nucleotidyl transferase" evidence="1">
    <location>
        <begin position="3"/>
        <end position="269"/>
    </location>
</feature>
<dbReference type="GO" id="GO:0005976">
    <property type="term" value="P:polysaccharide metabolic process"/>
    <property type="evidence" value="ECO:0007669"/>
    <property type="project" value="InterPro"/>
</dbReference>
<dbReference type="InterPro" id="IPR014710">
    <property type="entry name" value="RmlC-like_jellyroll"/>
</dbReference>
<dbReference type="GO" id="GO:0009298">
    <property type="term" value="P:GDP-mannose biosynthetic process"/>
    <property type="evidence" value="ECO:0007669"/>
    <property type="project" value="TreeGrafter"/>
</dbReference>
<dbReference type="Pfam" id="PF00483">
    <property type="entry name" value="NTP_transferase"/>
    <property type="match status" value="1"/>
</dbReference>
<dbReference type="InterPro" id="IPR005835">
    <property type="entry name" value="NTP_transferase_dom"/>
</dbReference>
<protein>
    <submittedName>
        <fullName evidence="3">Cupin domain-containing protein</fullName>
    </submittedName>
</protein>
<comment type="caution">
    <text evidence="3">The sequence shown here is derived from an EMBL/GenBank/DDBJ whole genome shotgun (WGS) entry which is preliminary data.</text>
</comment>
<dbReference type="GO" id="GO:0004475">
    <property type="term" value="F:mannose-1-phosphate guanylyltransferase (GTP) activity"/>
    <property type="evidence" value="ECO:0007669"/>
    <property type="project" value="TreeGrafter"/>
</dbReference>
<accession>A0A841TXE1</accession>
<gene>
    <name evidence="3" type="ORF">H7B90_15755</name>
</gene>
<dbReference type="RefSeq" id="WP_185136854.1">
    <property type="nucleotide sequence ID" value="NZ_JACJVR010000060.1"/>
</dbReference>
<sequence length="460" mass="51139">MKMVLLSGGSGKRLWPLSNDARPKQFLRLLADSEGGIESMVQRVWRQIGAAGLSADTFVAVGEKQTDIIRKQLGPEANLILEPSRRDTFPAVSLVAAYLHSIACVDPDEVVAVLPVDPYVEEHFFQAIQALPGVIRKTGAELALIGVEPTYPSSKYGYIIPREDENWPDEDSLPVASFKEKPTEEQAEHLLKLGALWNCGVFGFRLGYMIDLLRERGLPVEYEEMVRQYDLMPEISFDYEVVEKAGKIAVARYNGKWKDLGTWNTLTEEMGIRQVGQGIVCDQSVNTHIINELNTNVVVIGLSDIVVAASPDGILVTDKAASPRLKEIIKGLEPASMSVERLWGSYRVVDKKQLDGGKQTLTKIAKMDAGQSLSYHLHLNREEVWTVVGGSGEFVLNNEFIQLAPGSVVRVPAGTLHSVRAHTDLEWIEYQLGSVLDEDDYIQLFTEWDEIKHHCRIGSA</sequence>